<organism evidence="2 3">
    <name type="scientific">Peronospora matthiolae</name>
    <dbReference type="NCBI Taxonomy" id="2874970"/>
    <lineage>
        <taxon>Eukaryota</taxon>
        <taxon>Sar</taxon>
        <taxon>Stramenopiles</taxon>
        <taxon>Oomycota</taxon>
        <taxon>Peronosporomycetes</taxon>
        <taxon>Peronosporales</taxon>
        <taxon>Peronosporaceae</taxon>
        <taxon>Peronospora</taxon>
    </lineage>
</organism>
<comment type="caution">
    <text evidence="2">The sequence shown here is derived from an EMBL/GenBank/DDBJ whole genome shotgun (WGS) entry which is preliminary data.</text>
</comment>
<dbReference type="Proteomes" id="UP001162060">
    <property type="component" value="Unassembled WGS sequence"/>
</dbReference>
<feature type="region of interest" description="Disordered" evidence="1">
    <location>
        <begin position="1"/>
        <end position="107"/>
    </location>
</feature>
<reference evidence="2" key="1">
    <citation type="submission" date="2024-01" db="EMBL/GenBank/DDBJ databases">
        <authorList>
            <person name="Webb A."/>
        </authorList>
    </citation>
    <scope>NUCLEOTIDE SEQUENCE</scope>
    <source>
        <strain evidence="2">Pm1</strain>
    </source>
</reference>
<protein>
    <submittedName>
        <fullName evidence="2">Uncharacterized protein</fullName>
    </submittedName>
</protein>
<feature type="compositionally biased region" description="Basic and acidic residues" evidence="1">
    <location>
        <begin position="56"/>
        <end position="65"/>
    </location>
</feature>
<name>A0AAV1VJQ5_9STRA</name>
<feature type="compositionally biased region" description="Basic and acidic residues" evidence="1">
    <location>
        <begin position="33"/>
        <end position="47"/>
    </location>
</feature>
<dbReference type="AlphaFoldDB" id="A0AAV1VJQ5"/>
<evidence type="ECO:0000313" key="2">
    <source>
        <dbReference type="EMBL" id="CAK7946514.1"/>
    </source>
</evidence>
<dbReference type="EMBL" id="CAKLBY020000369">
    <property type="protein sequence ID" value="CAK7946514.1"/>
    <property type="molecule type" value="Genomic_DNA"/>
</dbReference>
<evidence type="ECO:0000313" key="3">
    <source>
        <dbReference type="Proteomes" id="UP001162060"/>
    </source>
</evidence>
<sequence length="107" mass="11864">MLEIFGSSNYSDESPPYASTSNDRTRGYGGDAPMHHHERSNSKDRDNTGASAHADTNQESRDSNVLRHAPQVESRWLPSARELDRVAGMTTDPVSNPVIRLQEDLPT</sequence>
<proteinExistence type="predicted"/>
<accession>A0AAV1VJQ5</accession>
<evidence type="ECO:0000256" key="1">
    <source>
        <dbReference type="SAM" id="MobiDB-lite"/>
    </source>
</evidence>
<feature type="compositionally biased region" description="Polar residues" evidence="1">
    <location>
        <begin position="1"/>
        <end position="22"/>
    </location>
</feature>
<gene>
    <name evidence="2" type="ORF">PM001_LOCUS31664</name>
</gene>